<comment type="caution">
    <text evidence="5">The sequence shown here is derived from an EMBL/GenBank/DDBJ whole genome shotgun (WGS) entry which is preliminary data.</text>
</comment>
<evidence type="ECO:0000313" key="5">
    <source>
        <dbReference type="EMBL" id="MFC5143159.1"/>
    </source>
</evidence>
<accession>A0ABV9ZUQ6</accession>
<sequence>MTSSPDTPETRDAPGPELLGTRLRHLLELLDGDVGAVYADLGLDGFRPRFTPVVRALAASGPGTIRDLARAVGVTHSAASQTVARMAEEGLVVLAPGRDARQRVVRLTARAESLLPVLDAEWAATAAAAAEFEAELSYPLSELVTEALEALRRRPMRQRITEALPPGAVGSAEAQDV</sequence>
<dbReference type="PANTHER" id="PTHR33164:SF64">
    <property type="entry name" value="TRANSCRIPTIONAL REGULATOR SLYA"/>
    <property type="match status" value="1"/>
</dbReference>
<dbReference type="Gene3D" id="1.10.10.10">
    <property type="entry name" value="Winged helix-like DNA-binding domain superfamily/Winged helix DNA-binding domain"/>
    <property type="match status" value="1"/>
</dbReference>
<keyword evidence="1" id="KW-0805">Transcription regulation</keyword>
<evidence type="ECO:0000256" key="1">
    <source>
        <dbReference type="ARBA" id="ARBA00023015"/>
    </source>
</evidence>
<dbReference type="CDD" id="cd00090">
    <property type="entry name" value="HTH_ARSR"/>
    <property type="match status" value="1"/>
</dbReference>
<dbReference type="InterPro" id="IPR011991">
    <property type="entry name" value="ArsR-like_HTH"/>
</dbReference>
<protein>
    <submittedName>
        <fullName evidence="5">MarR family winged helix-turn-helix transcriptional regulator</fullName>
    </submittedName>
</protein>
<dbReference type="SUPFAM" id="SSF46785">
    <property type="entry name" value="Winged helix' DNA-binding domain"/>
    <property type="match status" value="1"/>
</dbReference>
<keyword evidence="3" id="KW-0804">Transcription</keyword>
<dbReference type="Proteomes" id="UP001596222">
    <property type="component" value="Unassembled WGS sequence"/>
</dbReference>
<evidence type="ECO:0000259" key="4">
    <source>
        <dbReference type="SMART" id="SM00347"/>
    </source>
</evidence>
<dbReference type="SMART" id="SM00347">
    <property type="entry name" value="HTH_MARR"/>
    <property type="match status" value="1"/>
</dbReference>
<dbReference type="Pfam" id="PF12802">
    <property type="entry name" value="MarR_2"/>
    <property type="match status" value="1"/>
</dbReference>
<organism evidence="5 6">
    <name type="scientific">Streptomyces aureoversilis</name>
    <dbReference type="NCBI Taxonomy" id="67277"/>
    <lineage>
        <taxon>Bacteria</taxon>
        <taxon>Bacillati</taxon>
        <taxon>Actinomycetota</taxon>
        <taxon>Actinomycetes</taxon>
        <taxon>Kitasatosporales</taxon>
        <taxon>Streptomycetaceae</taxon>
        <taxon>Streptomyces</taxon>
    </lineage>
</organism>
<dbReference type="InterPro" id="IPR036388">
    <property type="entry name" value="WH-like_DNA-bd_sf"/>
</dbReference>
<keyword evidence="2" id="KW-0238">DNA-binding</keyword>
<evidence type="ECO:0000313" key="6">
    <source>
        <dbReference type="Proteomes" id="UP001596222"/>
    </source>
</evidence>
<dbReference type="InterPro" id="IPR036390">
    <property type="entry name" value="WH_DNA-bd_sf"/>
</dbReference>
<proteinExistence type="predicted"/>
<dbReference type="RefSeq" id="WP_382035537.1">
    <property type="nucleotide sequence ID" value="NZ_JBHSKJ010000001.1"/>
</dbReference>
<dbReference type="InterPro" id="IPR039422">
    <property type="entry name" value="MarR/SlyA-like"/>
</dbReference>
<name>A0ABV9ZUQ6_9ACTN</name>
<dbReference type="PANTHER" id="PTHR33164">
    <property type="entry name" value="TRANSCRIPTIONAL REGULATOR, MARR FAMILY"/>
    <property type="match status" value="1"/>
</dbReference>
<feature type="domain" description="HTH marR-type" evidence="4">
    <location>
        <begin position="36"/>
        <end position="137"/>
    </location>
</feature>
<gene>
    <name evidence="5" type="ORF">ACFPP6_00385</name>
</gene>
<dbReference type="InterPro" id="IPR000835">
    <property type="entry name" value="HTH_MarR-typ"/>
</dbReference>
<evidence type="ECO:0000256" key="3">
    <source>
        <dbReference type="ARBA" id="ARBA00023163"/>
    </source>
</evidence>
<keyword evidence="6" id="KW-1185">Reference proteome</keyword>
<dbReference type="EMBL" id="JBHSKJ010000001">
    <property type="protein sequence ID" value="MFC5143159.1"/>
    <property type="molecule type" value="Genomic_DNA"/>
</dbReference>
<reference evidence="6" key="1">
    <citation type="journal article" date="2019" name="Int. J. Syst. Evol. Microbiol.">
        <title>The Global Catalogue of Microorganisms (GCM) 10K type strain sequencing project: providing services to taxonomists for standard genome sequencing and annotation.</title>
        <authorList>
            <consortium name="The Broad Institute Genomics Platform"/>
            <consortium name="The Broad Institute Genome Sequencing Center for Infectious Disease"/>
            <person name="Wu L."/>
            <person name="Ma J."/>
        </authorList>
    </citation>
    <scope>NUCLEOTIDE SEQUENCE [LARGE SCALE GENOMIC DNA]</scope>
    <source>
        <strain evidence="6">CGMCC 4.1641</strain>
    </source>
</reference>
<evidence type="ECO:0000256" key="2">
    <source>
        <dbReference type="ARBA" id="ARBA00023125"/>
    </source>
</evidence>